<dbReference type="EMBL" id="CP010519">
    <property type="protein sequence ID" value="AJE85276.1"/>
    <property type="molecule type" value="Genomic_DNA"/>
</dbReference>
<keyword evidence="5" id="KW-0902">Two-component regulatory system</keyword>
<evidence type="ECO:0000256" key="3">
    <source>
        <dbReference type="ARBA" id="ARBA00022679"/>
    </source>
</evidence>
<proteinExistence type="predicted"/>
<dbReference type="Proteomes" id="UP000031523">
    <property type="component" value="Chromosome"/>
</dbReference>
<protein>
    <recommendedName>
        <fullName evidence="2">histidine kinase</fullName>
        <ecNumber evidence="2">2.7.13.3</ecNumber>
    </recommendedName>
</protein>
<feature type="transmembrane region" description="Helical" evidence="6">
    <location>
        <begin position="54"/>
        <end position="73"/>
    </location>
</feature>
<dbReference type="Gene3D" id="3.30.565.10">
    <property type="entry name" value="Histidine kinase-like ATPase, C-terminal domain"/>
    <property type="match status" value="1"/>
</dbReference>
<dbReference type="AlphaFoldDB" id="A0A0B5F309"/>
<keyword evidence="6" id="KW-0812">Transmembrane</keyword>
<evidence type="ECO:0000256" key="2">
    <source>
        <dbReference type="ARBA" id="ARBA00012438"/>
    </source>
</evidence>
<gene>
    <name evidence="8" type="ORF">SLNWT_4900</name>
</gene>
<dbReference type="KEGG" id="sals:SLNWT_4900"/>
<evidence type="ECO:0000313" key="8">
    <source>
        <dbReference type="EMBL" id="AJE85276.1"/>
    </source>
</evidence>
<evidence type="ECO:0000313" key="9">
    <source>
        <dbReference type="Proteomes" id="UP000031523"/>
    </source>
</evidence>
<keyword evidence="9" id="KW-1185">Reference proteome</keyword>
<evidence type="ECO:0000256" key="4">
    <source>
        <dbReference type="ARBA" id="ARBA00022777"/>
    </source>
</evidence>
<dbReference type="InterPro" id="IPR050482">
    <property type="entry name" value="Sensor_HK_TwoCompSys"/>
</dbReference>
<dbReference type="GO" id="GO:0000160">
    <property type="term" value="P:phosphorelay signal transduction system"/>
    <property type="evidence" value="ECO:0007669"/>
    <property type="project" value="UniProtKB-KW"/>
</dbReference>
<evidence type="ECO:0000256" key="1">
    <source>
        <dbReference type="ARBA" id="ARBA00000085"/>
    </source>
</evidence>
<sequence length="406" mass="41758">MPGSAFREAAPVVRVWRCARAQGRRTAGTTSPTAQASSPQGSVEARFLASARRLAPPVRGVTVLVIGAFGLLAVPGGALPLGFALLALIVAGAGVDCWTASTGRGAALSLVFAVLRVVAVGASQEWTGGPLNLWALNTLTTTAITLQWEWPPVVSVPVTAGLFAVEVAAAGTGAVGTLLPRLVFECLLARLGFVLLRRSGRRVDALRERRSALARAEAVSLARKRQEREYLALLHDTAASTFLMVAARVEDTGPEQVAAYARHDLAVLTGAAGGAGRQDSPVELTASLRTAVGTGRPAVEVRAEGSALVPVSVALAFVRAVREALVNVARHAGVDTAELSVRGGEGGRVVVVVSDRGVGFRPDAVPDSCRGIRGSVVERMAAAGGSAAVTSRPGAGTSVRLVWPGE</sequence>
<accession>A0A0B5F309</accession>
<dbReference type="PANTHER" id="PTHR24421">
    <property type="entry name" value="NITRATE/NITRITE SENSOR PROTEIN NARX-RELATED"/>
    <property type="match status" value="1"/>
</dbReference>
<dbReference type="EC" id="2.7.13.3" evidence="2"/>
<keyword evidence="6" id="KW-0472">Membrane</keyword>
<keyword evidence="3" id="KW-0808">Transferase</keyword>
<dbReference type="PANTHER" id="PTHR24421:SF10">
    <property type="entry name" value="NITRATE_NITRITE SENSOR PROTEIN NARQ"/>
    <property type="match status" value="1"/>
</dbReference>
<keyword evidence="4 8" id="KW-0418">Kinase</keyword>
<name>A0A0B5F309_STRA4</name>
<evidence type="ECO:0000256" key="6">
    <source>
        <dbReference type="SAM" id="Phobius"/>
    </source>
</evidence>
<organism evidence="8 9">
    <name type="scientific">Streptomyces albus (strain ATCC 21838 / DSM 41398 / FERM P-419 / JCM 4703 / NBRC 107858)</name>
    <dbReference type="NCBI Taxonomy" id="1081613"/>
    <lineage>
        <taxon>Bacteria</taxon>
        <taxon>Bacillati</taxon>
        <taxon>Actinomycetota</taxon>
        <taxon>Actinomycetes</taxon>
        <taxon>Kitasatosporales</taxon>
        <taxon>Streptomycetaceae</taxon>
        <taxon>Streptomyces</taxon>
    </lineage>
</organism>
<dbReference type="SUPFAM" id="SSF55874">
    <property type="entry name" value="ATPase domain of HSP90 chaperone/DNA topoisomerase II/histidine kinase"/>
    <property type="match status" value="1"/>
</dbReference>
<dbReference type="Pfam" id="PF02518">
    <property type="entry name" value="HATPase_c"/>
    <property type="match status" value="1"/>
</dbReference>
<feature type="domain" description="Histidine kinase/HSP90-like ATPase" evidence="7">
    <location>
        <begin position="316"/>
        <end position="404"/>
    </location>
</feature>
<comment type="catalytic activity">
    <reaction evidence="1">
        <text>ATP + protein L-histidine = ADP + protein N-phospho-L-histidine.</text>
        <dbReference type="EC" id="2.7.13.3"/>
    </reaction>
</comment>
<evidence type="ECO:0000256" key="5">
    <source>
        <dbReference type="ARBA" id="ARBA00023012"/>
    </source>
</evidence>
<reference evidence="8 9" key="1">
    <citation type="submission" date="2015-01" db="EMBL/GenBank/DDBJ databases">
        <title>Enhanced salinomycin production by adjusting the supply of polyketide extender units in Streptomyce albus DSM 41398.</title>
        <authorList>
            <person name="Lu C."/>
        </authorList>
    </citation>
    <scope>NUCLEOTIDE SEQUENCE [LARGE SCALE GENOMIC DNA]</scope>
    <source>
        <strain evidence="9">ATCC 21838 / DSM 41398 / FERM P-419 / JCM 4703 / NBRC 107858</strain>
    </source>
</reference>
<keyword evidence="6" id="KW-1133">Transmembrane helix</keyword>
<dbReference type="InterPro" id="IPR003594">
    <property type="entry name" value="HATPase_dom"/>
</dbReference>
<dbReference type="GO" id="GO:0004673">
    <property type="term" value="F:protein histidine kinase activity"/>
    <property type="evidence" value="ECO:0007669"/>
    <property type="project" value="UniProtKB-EC"/>
</dbReference>
<dbReference type="InterPro" id="IPR036890">
    <property type="entry name" value="HATPase_C_sf"/>
</dbReference>
<evidence type="ECO:0000259" key="7">
    <source>
        <dbReference type="Pfam" id="PF02518"/>
    </source>
</evidence>